<gene>
    <name evidence="2" type="ORF">HARCEL1_10455</name>
</gene>
<keyword evidence="1" id="KW-1133">Transmembrane helix</keyword>
<keyword evidence="1" id="KW-0472">Membrane</keyword>
<name>A0A2R4X2R8_9EURY</name>
<dbReference type="RefSeq" id="WP_108383246.1">
    <property type="nucleotide sequence ID" value="NZ_CP028858.1"/>
</dbReference>
<proteinExistence type="predicted"/>
<sequence>MNRDGATILSVVFALLVAFPSAVGVASGLFAGQPLRELILPLSVAIGFSIAAISAVLAQRLHWVSSGNRSQTHRRTLLAYLFPGIGVAIVHIAVDPSNWIFWLVFGGVVCIFLTVLIWDVVEK</sequence>
<dbReference type="EMBL" id="CP028858">
    <property type="protein sequence ID" value="AWB28097.1"/>
    <property type="molecule type" value="Genomic_DNA"/>
</dbReference>
<dbReference type="GeneID" id="36512932"/>
<reference evidence="2 3" key="1">
    <citation type="submission" date="2018-04" db="EMBL/GenBank/DDBJ databases">
        <title>Halococcoides cellulosivorans gen. nov., sp. nov., an extremely halophilic cellulose-utilizing haloarchaeon from hypersaline lakes.</title>
        <authorList>
            <person name="Sorokin D.Y."/>
            <person name="Toshchakov S.V."/>
            <person name="Samarov N.I."/>
            <person name="Korzhenkov A."/>
            <person name="Kublanov I.V."/>
        </authorList>
    </citation>
    <scope>NUCLEOTIDE SEQUENCE [LARGE SCALE GENOMIC DNA]</scope>
    <source>
        <strain evidence="2 3">HArcel1</strain>
    </source>
</reference>
<feature type="transmembrane region" description="Helical" evidence="1">
    <location>
        <begin position="77"/>
        <end position="94"/>
    </location>
</feature>
<evidence type="ECO:0000313" key="2">
    <source>
        <dbReference type="EMBL" id="AWB28097.1"/>
    </source>
</evidence>
<protein>
    <submittedName>
        <fullName evidence="2">Uncharacterized protein</fullName>
    </submittedName>
</protein>
<feature type="transmembrane region" description="Helical" evidence="1">
    <location>
        <begin position="38"/>
        <end position="57"/>
    </location>
</feature>
<keyword evidence="1" id="KW-0812">Transmembrane</keyword>
<dbReference type="KEGG" id="harc:HARCEL1_10455"/>
<organism evidence="2 3">
    <name type="scientific">Halococcoides cellulosivorans</name>
    <dbReference type="NCBI Taxonomy" id="1679096"/>
    <lineage>
        <taxon>Archaea</taxon>
        <taxon>Methanobacteriati</taxon>
        <taxon>Methanobacteriota</taxon>
        <taxon>Stenosarchaea group</taxon>
        <taxon>Halobacteria</taxon>
        <taxon>Halobacteriales</taxon>
        <taxon>Haloarculaceae</taxon>
        <taxon>Halococcoides</taxon>
    </lineage>
</organism>
<dbReference type="Proteomes" id="UP000244727">
    <property type="component" value="Chromosome"/>
</dbReference>
<accession>A0A2R4X2R8</accession>
<dbReference type="AlphaFoldDB" id="A0A2R4X2R8"/>
<feature type="transmembrane region" description="Helical" evidence="1">
    <location>
        <begin position="100"/>
        <end position="121"/>
    </location>
</feature>
<evidence type="ECO:0000313" key="3">
    <source>
        <dbReference type="Proteomes" id="UP000244727"/>
    </source>
</evidence>
<keyword evidence="3" id="KW-1185">Reference proteome</keyword>
<evidence type="ECO:0000256" key="1">
    <source>
        <dbReference type="SAM" id="Phobius"/>
    </source>
</evidence>